<evidence type="ECO:0000313" key="4">
    <source>
        <dbReference type="Proteomes" id="UP000027601"/>
    </source>
</evidence>
<feature type="chain" id="PRO_5001659973" description="Tetratricopeptide repeat protein" evidence="2">
    <location>
        <begin position="21"/>
        <end position="477"/>
    </location>
</feature>
<name>A0A069D743_9BACE</name>
<dbReference type="Gene3D" id="1.25.40.10">
    <property type="entry name" value="Tetratricopeptide repeat domain"/>
    <property type="match status" value="1"/>
</dbReference>
<dbReference type="STRING" id="1121097.GCA_000428125_03079"/>
<evidence type="ECO:0000313" key="3">
    <source>
        <dbReference type="EMBL" id="GAK38180.1"/>
    </source>
</evidence>
<comment type="caution">
    <text evidence="3">The sequence shown here is derived from an EMBL/GenBank/DDBJ whole genome shotgun (WGS) entry which is preliminary data.</text>
</comment>
<dbReference type="eggNOG" id="COG0457">
    <property type="taxonomic scope" value="Bacteria"/>
</dbReference>
<dbReference type="RefSeq" id="WP_024997697.1">
    <property type="nucleotide sequence ID" value="NZ_ATZI01000025.1"/>
</dbReference>
<dbReference type="OrthoDB" id="1110381at2"/>
<dbReference type="SUPFAM" id="SSF48452">
    <property type="entry name" value="TPR-like"/>
    <property type="match status" value="1"/>
</dbReference>
<keyword evidence="2" id="KW-0732">Signal</keyword>
<dbReference type="AlphaFoldDB" id="A0A069D743"/>
<feature type="signal peptide" evidence="2">
    <location>
        <begin position="1"/>
        <end position="20"/>
    </location>
</feature>
<evidence type="ECO:0008006" key="5">
    <source>
        <dbReference type="Google" id="ProtNLM"/>
    </source>
</evidence>
<reference evidence="3 4" key="1">
    <citation type="journal article" date="2015" name="Microbes Environ.">
        <title>Distribution and evolution of nitrogen fixation genes in the phylum bacteroidetes.</title>
        <authorList>
            <person name="Inoue J."/>
            <person name="Oshima K."/>
            <person name="Suda W."/>
            <person name="Sakamoto M."/>
            <person name="Iino T."/>
            <person name="Noda S."/>
            <person name="Hongoh Y."/>
            <person name="Hattori M."/>
            <person name="Ohkuma M."/>
        </authorList>
    </citation>
    <scope>NUCLEOTIDE SEQUENCE [LARGE SCALE GENOMIC DNA]</scope>
    <source>
        <strain evidence="3 4">JCM 15093</strain>
    </source>
</reference>
<dbReference type="Proteomes" id="UP000027601">
    <property type="component" value="Unassembled WGS sequence"/>
</dbReference>
<gene>
    <name evidence="3" type="ORF">JCM15093_3498</name>
</gene>
<sequence length="477" mass="55431">MKKRGIILFLFCCIVSFLSAQTLEEAKAMFLKGEYTKSKPVFKKYFKSQPANASYNYWYGVCCLKTNEPGEAIKPLEFAVKKKIQNAPFFLAETYNTLYRFDDAVMLLEEQIQAHSKKKQPVDDLEKLLEKTKVNARMLKGVEEVCIIDSFVVDKRNFLATYKLSEESGKLFTYNQFFGSEGKNEGTVYETEIGNKIYYSERGRNKTLDIFTKNKMLDQWGEGTPLPGSINDNGNANYPFVMTDGITIYYASDNENSMGGYDIFVTRYNTGTDTFLNPENVGMPFNSPYNDYMFAVDEYNDLGWFASDRFQPADKVCIYVFIPNTSKQTYNYESMDPELIKNIARLSSISLTWKDKNAVKEAKERLEAAISQKPREEKNYDFEFIVNDQITYHKIDQFQSEQSKELFREYQQLCKDYRQQSSKLSSQRDWYGDASAEDQKKMSAAILDLEKRVEEMSHQLDTLSTRVRNEEIQYLKK</sequence>
<dbReference type="EMBL" id="BAJS01000041">
    <property type="protein sequence ID" value="GAK38180.1"/>
    <property type="molecule type" value="Genomic_DNA"/>
</dbReference>
<keyword evidence="4" id="KW-1185">Reference proteome</keyword>
<dbReference type="InterPro" id="IPR011990">
    <property type="entry name" value="TPR-like_helical_dom_sf"/>
</dbReference>
<keyword evidence="1" id="KW-0175">Coiled coil</keyword>
<evidence type="ECO:0000256" key="1">
    <source>
        <dbReference type="SAM" id="Coils"/>
    </source>
</evidence>
<protein>
    <recommendedName>
        <fullName evidence="5">Tetratricopeptide repeat protein</fullName>
    </recommendedName>
</protein>
<evidence type="ECO:0000256" key="2">
    <source>
        <dbReference type="SAM" id="SignalP"/>
    </source>
</evidence>
<organism evidence="3 4">
    <name type="scientific">Bacteroides graminisolvens DSM 19988 = JCM 15093</name>
    <dbReference type="NCBI Taxonomy" id="1121097"/>
    <lineage>
        <taxon>Bacteria</taxon>
        <taxon>Pseudomonadati</taxon>
        <taxon>Bacteroidota</taxon>
        <taxon>Bacteroidia</taxon>
        <taxon>Bacteroidales</taxon>
        <taxon>Bacteroidaceae</taxon>
        <taxon>Bacteroides</taxon>
    </lineage>
</organism>
<accession>A0A069D743</accession>
<proteinExistence type="predicted"/>
<feature type="coiled-coil region" evidence="1">
    <location>
        <begin position="446"/>
        <end position="473"/>
    </location>
</feature>